<evidence type="ECO:0000256" key="5">
    <source>
        <dbReference type="ARBA" id="ARBA00023136"/>
    </source>
</evidence>
<dbReference type="InterPro" id="IPR017562">
    <property type="entry name" value="Cyt_c_biogenesis_CcsA"/>
</dbReference>
<gene>
    <name evidence="8" type="primary">ccs1</name>
    <name evidence="6" type="synonym">ccsA</name>
</gene>
<dbReference type="GO" id="GO:0005886">
    <property type="term" value="C:plasma membrane"/>
    <property type="evidence" value="ECO:0007669"/>
    <property type="project" value="TreeGrafter"/>
</dbReference>
<dbReference type="InterPro" id="IPR002541">
    <property type="entry name" value="Cyt_c_assembly"/>
</dbReference>
<dbReference type="GO" id="GO:0009535">
    <property type="term" value="C:chloroplast thylakoid membrane"/>
    <property type="evidence" value="ECO:0007669"/>
    <property type="project" value="UniProtKB-SubCell"/>
</dbReference>
<protein>
    <recommendedName>
        <fullName evidence="6">Cytochrome c biogenesis protein CcsA</fullName>
    </recommendedName>
</protein>
<feature type="transmembrane region" description="Helical" evidence="6">
    <location>
        <begin position="76"/>
        <end position="94"/>
    </location>
</feature>
<accession>A0A386B0I6</accession>
<comment type="subcellular location">
    <subcellularLocation>
        <location evidence="1">Membrane</location>
        <topology evidence="1">Multi-pass membrane protein</topology>
    </subcellularLocation>
    <subcellularLocation>
        <location evidence="6">Plastid</location>
        <location evidence="6">Chloroplast thylakoid membrane</location>
        <topology evidence="6">Multi-pass membrane protein</topology>
    </subcellularLocation>
</comment>
<dbReference type="PANTHER" id="PTHR30071">
    <property type="entry name" value="HEME EXPORTER PROTEIN C"/>
    <property type="match status" value="1"/>
</dbReference>
<comment type="subunit">
    <text evidence="6">May interact with Ccs1.</text>
</comment>
<keyword evidence="3 6" id="KW-0201">Cytochrome c-type biogenesis</keyword>
<dbReference type="InterPro" id="IPR045062">
    <property type="entry name" value="Cyt_c_biogenesis_CcsA/CcmC"/>
</dbReference>
<dbReference type="PANTHER" id="PTHR30071:SF1">
    <property type="entry name" value="CYTOCHROME B_B6 PROTEIN-RELATED"/>
    <property type="match status" value="1"/>
</dbReference>
<comment type="function">
    <text evidence="6">Required during biogenesis of c-type cytochromes (cytochrome c6 and cytochrome f) at the step of heme attachment.</text>
</comment>
<organism evidence="8">
    <name type="scientific">Codium arabicum</name>
    <name type="common">Green alga</name>
    <dbReference type="NCBI Taxonomy" id="221038"/>
    <lineage>
        <taxon>Eukaryota</taxon>
        <taxon>Viridiplantae</taxon>
        <taxon>Chlorophyta</taxon>
        <taxon>core chlorophytes</taxon>
        <taxon>Ulvophyceae</taxon>
        <taxon>TCBD clade</taxon>
        <taxon>Bryopsidales</taxon>
        <taxon>Bryopsidineae</taxon>
        <taxon>Codiaceae</taxon>
        <taxon>Codium</taxon>
    </lineage>
</organism>
<dbReference type="AlphaFoldDB" id="A0A386B0I6"/>
<reference evidence="8" key="2">
    <citation type="journal article" date="2019" name="Mol. Phylogenet. Evol.">
        <title>Reassessment of the classification of bryopsidales (chlorophyta) based on chloroplast phylogenomic analyses.</title>
        <authorList>
            <person name="Cremen M.C."/>
            <person name="Leliaert F."/>
            <person name="West J."/>
            <person name="Lam D.W."/>
            <person name="Shimada S."/>
            <person name="Lopez-Bautista J.M."/>
            <person name="Verbruggen H."/>
        </authorList>
    </citation>
    <scope>NUCLEOTIDE SEQUENCE</scope>
</reference>
<keyword evidence="8" id="KW-0934">Plastid</keyword>
<dbReference type="GO" id="GO:0020037">
    <property type="term" value="F:heme binding"/>
    <property type="evidence" value="ECO:0007669"/>
    <property type="project" value="InterPro"/>
</dbReference>
<dbReference type="Pfam" id="PF01578">
    <property type="entry name" value="Cytochrom_C_asm"/>
    <property type="match status" value="1"/>
</dbReference>
<proteinExistence type="inferred from homology"/>
<evidence type="ECO:0000313" key="8">
    <source>
        <dbReference type="EMBL" id="AYC65199.1"/>
    </source>
</evidence>
<feature type="transmembrane region" description="Helical" evidence="6">
    <location>
        <begin position="256"/>
        <end position="276"/>
    </location>
</feature>
<dbReference type="HAMAP" id="MF_01391">
    <property type="entry name" value="CytC_CcsA"/>
    <property type="match status" value="1"/>
</dbReference>
<feature type="transmembrane region" description="Helical" evidence="6">
    <location>
        <begin position="140"/>
        <end position="169"/>
    </location>
</feature>
<evidence type="ECO:0000256" key="4">
    <source>
        <dbReference type="ARBA" id="ARBA00022989"/>
    </source>
</evidence>
<reference evidence="8" key="1">
    <citation type="submission" date="2018-07" db="EMBL/GenBank/DDBJ databases">
        <authorList>
            <person name="Quirk P.G."/>
            <person name="Krulwich T.A."/>
        </authorList>
    </citation>
    <scope>NUCLEOTIDE SEQUENCE</scope>
</reference>
<keyword evidence="6" id="KW-0793">Thylakoid</keyword>
<evidence type="ECO:0000256" key="1">
    <source>
        <dbReference type="ARBA" id="ARBA00004141"/>
    </source>
</evidence>
<feature type="transmembrane region" description="Helical" evidence="6">
    <location>
        <begin position="15"/>
        <end position="33"/>
    </location>
</feature>
<dbReference type="RefSeq" id="YP_009519268.1">
    <property type="nucleotide sequence ID" value="NC_039524.1"/>
</dbReference>
<keyword evidence="8" id="KW-0150">Chloroplast</keyword>
<comment type="similarity">
    <text evidence="6">Belongs to the CcmF/CycK/Ccl1/NrfE/CcsA family.</text>
</comment>
<dbReference type="NCBIfam" id="TIGR03144">
    <property type="entry name" value="cytochr_II_ccsB"/>
    <property type="match status" value="1"/>
</dbReference>
<keyword evidence="2 6" id="KW-0812">Transmembrane</keyword>
<feature type="transmembrane region" description="Helical" evidence="6">
    <location>
        <begin position="190"/>
        <end position="213"/>
    </location>
</feature>
<feature type="transmembrane region" description="Helical" evidence="6">
    <location>
        <begin position="106"/>
        <end position="128"/>
    </location>
</feature>
<evidence type="ECO:0000256" key="2">
    <source>
        <dbReference type="ARBA" id="ARBA00022692"/>
    </source>
</evidence>
<keyword evidence="5 6" id="KW-0472">Membrane</keyword>
<sequence length="286" mass="33541">MILNKKIFLEMIETVISNFCFISLFFTMLVYWIQSNFRIVSKNLTFGSLCTSNFMLFLLLSVRWYESHHFPISNLFYESLLFICWSFTSLQCFFEVYTSEKWLGILITPVTFIIFCFNTCFIPVQFQISQPLIPALQSNWLVMHVTVMLISYASLICGSLLEIAFLLLFYSNLKSLISYKQTILIKLDHYSYRLISFGFPFLTLGILSGAIWANEAWGSYWSWDPKETWAFITWIVFAIYLHTRYIYNWSGFKSSILGSFGFIIIWICYIGVNLLGKGLHSYGWLI</sequence>
<geneLocation type="chloroplast" evidence="8"/>
<name>A0A386B0I6_CODAR</name>
<feature type="domain" description="Cytochrome c assembly protein" evidence="7">
    <location>
        <begin position="77"/>
        <end position="280"/>
    </location>
</feature>
<evidence type="ECO:0000256" key="3">
    <source>
        <dbReference type="ARBA" id="ARBA00022748"/>
    </source>
</evidence>
<evidence type="ECO:0000259" key="7">
    <source>
        <dbReference type="Pfam" id="PF01578"/>
    </source>
</evidence>
<dbReference type="GeneID" id="38279122"/>
<keyword evidence="4 6" id="KW-1133">Transmembrane helix</keyword>
<evidence type="ECO:0000256" key="6">
    <source>
        <dbReference type="HAMAP-Rule" id="MF_01391"/>
    </source>
</evidence>
<dbReference type="EMBL" id="MH591107">
    <property type="protein sequence ID" value="AYC65199.1"/>
    <property type="molecule type" value="Genomic_DNA"/>
</dbReference>
<feature type="transmembrane region" description="Helical" evidence="6">
    <location>
        <begin position="228"/>
        <end position="247"/>
    </location>
</feature>
<dbReference type="GO" id="GO:0017004">
    <property type="term" value="P:cytochrome complex assembly"/>
    <property type="evidence" value="ECO:0007669"/>
    <property type="project" value="UniProtKB-UniRule"/>
</dbReference>
<feature type="transmembrane region" description="Helical" evidence="6">
    <location>
        <begin position="45"/>
        <end position="64"/>
    </location>
</feature>